<evidence type="ECO:0000256" key="2">
    <source>
        <dbReference type="SAM" id="SignalP"/>
    </source>
</evidence>
<evidence type="ECO:0000313" key="3">
    <source>
        <dbReference type="EMBL" id="MVA75056.1"/>
    </source>
</evidence>
<keyword evidence="4" id="KW-1185">Reference proteome</keyword>
<dbReference type="Proteomes" id="UP000435304">
    <property type="component" value="Unassembled WGS sequence"/>
</dbReference>
<proteinExistence type="predicted"/>
<name>A0A6A9UQ82_9ACTN</name>
<gene>
    <name evidence="3" type="ORF">GC722_03285</name>
</gene>
<dbReference type="AlphaFoldDB" id="A0A6A9UQ82"/>
<feature type="chain" id="PRO_5039685075" description="Polymer-forming cytoskeletal protein" evidence="2">
    <location>
        <begin position="24"/>
        <end position="330"/>
    </location>
</feature>
<comment type="caution">
    <text evidence="3">The sequence shown here is derived from an EMBL/GenBank/DDBJ whole genome shotgun (WGS) entry which is preliminary data.</text>
</comment>
<reference evidence="3 4" key="1">
    <citation type="submission" date="2019-12" db="EMBL/GenBank/DDBJ databases">
        <title>Auraticoccus cholistani sp. nov., an actinomycete isolated from soil of Cholistan desert.</title>
        <authorList>
            <person name="Cheema M.T."/>
        </authorList>
    </citation>
    <scope>NUCLEOTIDE SEQUENCE [LARGE SCALE GENOMIC DNA]</scope>
    <source>
        <strain evidence="3 4">F435</strain>
    </source>
</reference>
<feature type="signal peptide" evidence="2">
    <location>
        <begin position="1"/>
        <end position="23"/>
    </location>
</feature>
<feature type="compositionally biased region" description="Basic and acidic residues" evidence="1">
    <location>
        <begin position="301"/>
        <end position="317"/>
    </location>
</feature>
<evidence type="ECO:0000256" key="1">
    <source>
        <dbReference type="SAM" id="MobiDB-lite"/>
    </source>
</evidence>
<keyword evidence="2" id="KW-0732">Signal</keyword>
<evidence type="ECO:0000313" key="4">
    <source>
        <dbReference type="Proteomes" id="UP000435304"/>
    </source>
</evidence>
<dbReference type="EMBL" id="WPCU01000004">
    <property type="protein sequence ID" value="MVA75056.1"/>
    <property type="molecule type" value="Genomic_DNA"/>
</dbReference>
<organism evidence="3 4">
    <name type="scientific">Auraticoccus cholistanensis</name>
    <dbReference type="NCBI Taxonomy" id="2656650"/>
    <lineage>
        <taxon>Bacteria</taxon>
        <taxon>Bacillati</taxon>
        <taxon>Actinomycetota</taxon>
        <taxon>Actinomycetes</taxon>
        <taxon>Propionibacteriales</taxon>
        <taxon>Propionibacteriaceae</taxon>
        <taxon>Auraticoccus</taxon>
    </lineage>
</organism>
<protein>
    <recommendedName>
        <fullName evidence="5">Polymer-forming cytoskeletal protein</fullName>
    </recommendedName>
</protein>
<accession>A0A6A9UQ82</accession>
<evidence type="ECO:0008006" key="5">
    <source>
        <dbReference type="Google" id="ProtNLM"/>
    </source>
</evidence>
<sequence length="330" mass="33014">MKRKILALTASAGIVMASSIALASPAEAALVTRCIGEGGAVTVPGDLVVPANQVCTLDGTTVQGNVRVQAGADLVLDGVTIEGNVVANANSYVEAVDSTVAGQVNLRGAFGSYLEGTSVAGNVATRPTAEVETAGFVLTADSSVGGNLVSQAGEVLLETSEVAGNVNSAGSYYTDLYESWVDGNLSVTGNELGGIACAVSIGGTTTYDGNADLVQLGSDGPTTSCEGSSFFGDDVTLSGNTGGVYVDNAIVSGDLALSGNDPVAQVGAGNRVRGDVTGEYEDWAGDADAQLRTLAKAEQPQSRKDALQSKIADRGADAEAEAAEAGPARL</sequence>
<feature type="region of interest" description="Disordered" evidence="1">
    <location>
        <begin position="295"/>
        <end position="330"/>
    </location>
</feature>
<dbReference type="RefSeq" id="WP_156607967.1">
    <property type="nucleotide sequence ID" value="NZ_WPCU01000004.1"/>
</dbReference>